<dbReference type="AlphaFoldDB" id="D4N061"/>
<reference evidence="1 2" key="1">
    <citation type="submission" date="2010-03" db="EMBL/GenBank/DDBJ databases">
        <title>The genome sequence of Clostridiales sp. SSC/2.</title>
        <authorList>
            <consortium name="metaHIT consortium -- http://www.metahit.eu/"/>
            <person name="Pajon A."/>
            <person name="Turner K."/>
            <person name="Parkhill J."/>
            <person name="Duncan S."/>
            <person name="Flint H."/>
        </authorList>
    </citation>
    <scope>NUCLEOTIDE SEQUENCE [LARGE SCALE GENOMIC DNA]</scope>
    <source>
        <strain evidence="1 2">SSC/2</strain>
    </source>
</reference>
<protein>
    <submittedName>
        <fullName evidence="1">Uncharacterized protein</fullName>
    </submittedName>
</protein>
<dbReference type="EMBL" id="FP929061">
    <property type="protein sequence ID" value="CBL38256.1"/>
    <property type="molecule type" value="Genomic_DNA"/>
</dbReference>
<evidence type="ECO:0000313" key="1">
    <source>
        <dbReference type="EMBL" id="CBL38256.1"/>
    </source>
</evidence>
<gene>
    <name evidence="1" type="ORF">CL2_12950</name>
</gene>
<name>D4N061_ANAHA</name>
<dbReference type="Proteomes" id="UP000008960">
    <property type="component" value="Chromosome"/>
</dbReference>
<accession>D4N061</accession>
<sequence>MESKTLDFTGMKIPRDYLSAVDDFWNE</sequence>
<dbReference type="KEGG" id="bprl:CL2_12950"/>
<reference evidence="1 2" key="2">
    <citation type="submission" date="2010-03" db="EMBL/GenBank/DDBJ databases">
        <authorList>
            <person name="Pajon A."/>
        </authorList>
    </citation>
    <scope>NUCLEOTIDE SEQUENCE [LARGE SCALE GENOMIC DNA]</scope>
    <source>
        <strain evidence="1 2">SSC/2</strain>
    </source>
</reference>
<proteinExistence type="predicted"/>
<organism evidence="1 2">
    <name type="scientific">Anaerostipes hadrus</name>
    <dbReference type="NCBI Taxonomy" id="649756"/>
    <lineage>
        <taxon>Bacteria</taxon>
        <taxon>Bacillati</taxon>
        <taxon>Bacillota</taxon>
        <taxon>Clostridia</taxon>
        <taxon>Lachnospirales</taxon>
        <taxon>Lachnospiraceae</taxon>
        <taxon>Anaerostipes</taxon>
    </lineage>
</organism>
<evidence type="ECO:0000313" key="2">
    <source>
        <dbReference type="Proteomes" id="UP000008960"/>
    </source>
</evidence>